<dbReference type="Pfam" id="PF09339">
    <property type="entry name" value="HTH_IclR"/>
    <property type="match status" value="1"/>
</dbReference>
<evidence type="ECO:0000313" key="5">
    <source>
        <dbReference type="Proteomes" id="UP000199040"/>
    </source>
</evidence>
<gene>
    <name evidence="4" type="ORF">SAMN04487959_103252</name>
</gene>
<evidence type="ECO:0000256" key="2">
    <source>
        <dbReference type="ARBA" id="ARBA00042627"/>
    </source>
</evidence>
<dbReference type="SUPFAM" id="SSF46785">
    <property type="entry name" value="Winged helix' DNA-binding domain"/>
    <property type="match status" value="1"/>
</dbReference>
<protein>
    <recommendedName>
        <fullName evidence="1">HTH-type transcriptional repressor AllR</fullName>
    </recommendedName>
    <alternativeName>
        <fullName evidence="2">Negative regulator of allantoin and glyoxylate utilization operons</fullName>
    </alternativeName>
</protein>
<dbReference type="AlphaFoldDB" id="A0A1I2ZP15"/>
<dbReference type="STRING" id="442341.SAMN04487959_103252"/>
<dbReference type="GO" id="GO:0003677">
    <property type="term" value="F:DNA binding"/>
    <property type="evidence" value="ECO:0007669"/>
    <property type="project" value="InterPro"/>
</dbReference>
<dbReference type="SMART" id="SM00346">
    <property type="entry name" value="HTH_ICLR"/>
    <property type="match status" value="1"/>
</dbReference>
<dbReference type="GO" id="GO:0045892">
    <property type="term" value="P:negative regulation of DNA-templated transcription"/>
    <property type="evidence" value="ECO:0007669"/>
    <property type="project" value="TreeGrafter"/>
</dbReference>
<evidence type="ECO:0000256" key="1">
    <source>
        <dbReference type="ARBA" id="ARBA00040379"/>
    </source>
</evidence>
<dbReference type="SUPFAM" id="SSF55781">
    <property type="entry name" value="GAF domain-like"/>
    <property type="match status" value="1"/>
</dbReference>
<dbReference type="Gene3D" id="1.10.10.10">
    <property type="entry name" value="Winged helix-like DNA-binding domain superfamily/Winged helix DNA-binding domain"/>
    <property type="match status" value="1"/>
</dbReference>
<dbReference type="EMBL" id="FOPY01000003">
    <property type="protein sequence ID" value="SFH39375.1"/>
    <property type="molecule type" value="Genomic_DNA"/>
</dbReference>
<evidence type="ECO:0000259" key="3">
    <source>
        <dbReference type="PROSITE" id="PS51077"/>
    </source>
</evidence>
<sequence>MAQDRVESVERALTILDVFDSTQEYFTLADLASETGYYKSTLLRLLSSLERFDYVQRGQDGRYRLGHAPVRLARRHMPSRQLEAWIQPVLESLTQASGETASLIEVTSQHAECRLVAVPDSALRHELRPGQRWRIETEGDPAQAFPGGIMHCRQLGHPRESSPLWLALSGPSSRLTPALADKYLTSALAELERRPAER</sequence>
<reference evidence="4 5" key="1">
    <citation type="submission" date="2016-10" db="EMBL/GenBank/DDBJ databases">
        <authorList>
            <person name="de Groot N.N."/>
        </authorList>
    </citation>
    <scope>NUCLEOTIDE SEQUENCE [LARGE SCALE GENOMIC DNA]</scope>
    <source>
        <strain evidence="4 5">CGMCC 1.6848</strain>
    </source>
</reference>
<feature type="domain" description="HTH iclR-type" evidence="3">
    <location>
        <begin position="6"/>
        <end position="67"/>
    </location>
</feature>
<dbReference type="RefSeq" id="WP_092844212.1">
    <property type="nucleotide sequence ID" value="NZ_FOPY01000003.1"/>
</dbReference>
<dbReference type="InterPro" id="IPR005471">
    <property type="entry name" value="Tscrpt_reg_IclR_N"/>
</dbReference>
<dbReference type="GO" id="GO:0003700">
    <property type="term" value="F:DNA-binding transcription factor activity"/>
    <property type="evidence" value="ECO:0007669"/>
    <property type="project" value="TreeGrafter"/>
</dbReference>
<dbReference type="InterPro" id="IPR050707">
    <property type="entry name" value="HTH_MetabolicPath_Reg"/>
</dbReference>
<dbReference type="Proteomes" id="UP000199040">
    <property type="component" value="Unassembled WGS sequence"/>
</dbReference>
<dbReference type="InterPro" id="IPR036388">
    <property type="entry name" value="WH-like_DNA-bd_sf"/>
</dbReference>
<evidence type="ECO:0000313" key="4">
    <source>
        <dbReference type="EMBL" id="SFH39375.1"/>
    </source>
</evidence>
<dbReference type="PANTHER" id="PTHR30136">
    <property type="entry name" value="HELIX-TURN-HELIX TRANSCRIPTIONAL REGULATOR, ICLR FAMILY"/>
    <property type="match status" value="1"/>
</dbReference>
<proteinExistence type="predicted"/>
<name>A0A1I2ZP15_9GAMM</name>
<dbReference type="InterPro" id="IPR036390">
    <property type="entry name" value="WH_DNA-bd_sf"/>
</dbReference>
<organism evidence="4 5">
    <name type="scientific">Modicisalibacter xianhensis</name>
    <dbReference type="NCBI Taxonomy" id="442341"/>
    <lineage>
        <taxon>Bacteria</taxon>
        <taxon>Pseudomonadati</taxon>
        <taxon>Pseudomonadota</taxon>
        <taxon>Gammaproteobacteria</taxon>
        <taxon>Oceanospirillales</taxon>
        <taxon>Halomonadaceae</taxon>
        <taxon>Modicisalibacter</taxon>
    </lineage>
</organism>
<keyword evidence="5" id="KW-1185">Reference proteome</keyword>
<dbReference type="PANTHER" id="PTHR30136:SF24">
    <property type="entry name" value="HTH-TYPE TRANSCRIPTIONAL REPRESSOR ALLR"/>
    <property type="match status" value="1"/>
</dbReference>
<accession>A0A1I2ZP15</accession>
<dbReference type="PROSITE" id="PS51077">
    <property type="entry name" value="HTH_ICLR"/>
    <property type="match status" value="1"/>
</dbReference>